<evidence type="ECO:0000313" key="3">
    <source>
        <dbReference type="Proteomes" id="UP000198372"/>
    </source>
</evidence>
<dbReference type="OrthoDB" id="2537860at2759"/>
<dbReference type="Proteomes" id="UP000198372">
    <property type="component" value="Unassembled WGS sequence"/>
</dbReference>
<organism evidence="2 3">
    <name type="scientific">Microbotryum intermedium</name>
    <dbReference type="NCBI Taxonomy" id="269621"/>
    <lineage>
        <taxon>Eukaryota</taxon>
        <taxon>Fungi</taxon>
        <taxon>Dikarya</taxon>
        <taxon>Basidiomycota</taxon>
        <taxon>Pucciniomycotina</taxon>
        <taxon>Microbotryomycetes</taxon>
        <taxon>Microbotryales</taxon>
        <taxon>Microbotryaceae</taxon>
        <taxon>Microbotryum</taxon>
    </lineage>
</organism>
<reference evidence="3" key="1">
    <citation type="submission" date="2016-09" db="EMBL/GenBank/DDBJ databases">
        <authorList>
            <person name="Jeantristanb JTB J.-T."/>
            <person name="Ricardo R."/>
        </authorList>
    </citation>
    <scope>NUCLEOTIDE SEQUENCE [LARGE SCALE GENOMIC DNA]</scope>
</reference>
<evidence type="ECO:0000256" key="1">
    <source>
        <dbReference type="SAM" id="MobiDB-lite"/>
    </source>
</evidence>
<feature type="compositionally biased region" description="Low complexity" evidence="1">
    <location>
        <begin position="124"/>
        <end position="139"/>
    </location>
</feature>
<proteinExistence type="predicted"/>
<feature type="region of interest" description="Disordered" evidence="1">
    <location>
        <begin position="114"/>
        <end position="148"/>
    </location>
</feature>
<keyword evidence="3" id="KW-1185">Reference proteome</keyword>
<dbReference type="AlphaFoldDB" id="A0A238FEB3"/>
<name>A0A238FEB3_9BASI</name>
<feature type="region of interest" description="Disordered" evidence="1">
    <location>
        <begin position="191"/>
        <end position="221"/>
    </location>
</feature>
<protein>
    <submittedName>
        <fullName evidence="2">BQ2448_2456 protein</fullName>
    </submittedName>
</protein>
<feature type="compositionally biased region" description="Low complexity" evidence="1">
    <location>
        <begin position="192"/>
        <end position="201"/>
    </location>
</feature>
<sequence>MAIISPFYHPYIMDDMIVPPSSSPRPRAATEYDLFVSPAMLSSAVPPEVPRPSRSDINSRAFQTTKPPLQVDTATTLSSRTKNRANLSSSPSIIGPIAHEVPLSLLACSNMSTSSGSARELTMSRRSSSSTTTTTGMMSPPHSPGAPSPFLRAVTEAEMLAARVLTYRKPYTSNPASPTSLVSVAPILAPKSPSGFSSASTPPSPPPGASPTMKYKKPNAELDRWLQALSLAQSRADARLPETSHQVDRTTK</sequence>
<accession>A0A238FEB3</accession>
<evidence type="ECO:0000313" key="2">
    <source>
        <dbReference type="EMBL" id="SCV69436.1"/>
    </source>
</evidence>
<gene>
    <name evidence="2" type="ORF">BQ2448_2456</name>
</gene>
<dbReference type="EMBL" id="FMSP01000004">
    <property type="protein sequence ID" value="SCV69436.1"/>
    <property type="molecule type" value="Genomic_DNA"/>
</dbReference>